<sequence length="182" mass="20028">MRNCHVAVLFPIEIRVSDWDWGGAATLIGATHVLGVVDGATLLTLFAIEEKMVVVGDAIQRNDDGWTILVEEIARLVVRIEQEERDLQLRFYIHNSSCWVLIYSIVQSIHSGPFSSFATVNLVKWFSRALDRDRILQITTPRGKVLSIGSSPGTPSAKPNGTPSSKTNGKARSLGRTPSSKQ</sequence>
<feature type="region of interest" description="Disordered" evidence="1">
    <location>
        <begin position="145"/>
        <end position="182"/>
    </location>
</feature>
<gene>
    <name evidence="2" type="ORF">LR48_Vigan08g068400</name>
</gene>
<evidence type="ECO:0000313" key="2">
    <source>
        <dbReference type="EMBL" id="KOM49857.1"/>
    </source>
</evidence>
<evidence type="ECO:0000256" key="1">
    <source>
        <dbReference type="SAM" id="MobiDB-lite"/>
    </source>
</evidence>
<dbReference type="Gramene" id="KOM49857">
    <property type="protein sequence ID" value="KOM49857"/>
    <property type="gene ID" value="LR48_Vigan08g068400"/>
</dbReference>
<evidence type="ECO:0000313" key="3">
    <source>
        <dbReference type="Proteomes" id="UP000053144"/>
    </source>
</evidence>
<feature type="compositionally biased region" description="Polar residues" evidence="1">
    <location>
        <begin position="148"/>
        <end position="182"/>
    </location>
</feature>
<dbReference type="Proteomes" id="UP000053144">
    <property type="component" value="Chromosome 8"/>
</dbReference>
<name>A0A0L9V4H4_PHAAN</name>
<proteinExistence type="predicted"/>
<accession>A0A0L9V4H4</accession>
<dbReference type="EMBL" id="CM003378">
    <property type="protein sequence ID" value="KOM49857.1"/>
    <property type="molecule type" value="Genomic_DNA"/>
</dbReference>
<organism evidence="2 3">
    <name type="scientific">Phaseolus angularis</name>
    <name type="common">Azuki bean</name>
    <name type="synonym">Vigna angularis</name>
    <dbReference type="NCBI Taxonomy" id="3914"/>
    <lineage>
        <taxon>Eukaryota</taxon>
        <taxon>Viridiplantae</taxon>
        <taxon>Streptophyta</taxon>
        <taxon>Embryophyta</taxon>
        <taxon>Tracheophyta</taxon>
        <taxon>Spermatophyta</taxon>
        <taxon>Magnoliopsida</taxon>
        <taxon>eudicotyledons</taxon>
        <taxon>Gunneridae</taxon>
        <taxon>Pentapetalae</taxon>
        <taxon>rosids</taxon>
        <taxon>fabids</taxon>
        <taxon>Fabales</taxon>
        <taxon>Fabaceae</taxon>
        <taxon>Papilionoideae</taxon>
        <taxon>50 kb inversion clade</taxon>
        <taxon>NPAAA clade</taxon>
        <taxon>indigoferoid/millettioid clade</taxon>
        <taxon>Phaseoleae</taxon>
        <taxon>Vigna</taxon>
    </lineage>
</organism>
<protein>
    <submittedName>
        <fullName evidence="2">Uncharacterized protein</fullName>
    </submittedName>
</protein>
<dbReference type="AlphaFoldDB" id="A0A0L9V4H4"/>
<reference evidence="3" key="1">
    <citation type="journal article" date="2015" name="Proc. Natl. Acad. Sci. U.S.A.">
        <title>Genome sequencing of adzuki bean (Vigna angularis) provides insight into high starch and low fat accumulation and domestication.</title>
        <authorList>
            <person name="Yang K."/>
            <person name="Tian Z."/>
            <person name="Chen C."/>
            <person name="Luo L."/>
            <person name="Zhao B."/>
            <person name="Wang Z."/>
            <person name="Yu L."/>
            <person name="Li Y."/>
            <person name="Sun Y."/>
            <person name="Li W."/>
            <person name="Chen Y."/>
            <person name="Li Y."/>
            <person name="Zhang Y."/>
            <person name="Ai D."/>
            <person name="Zhao J."/>
            <person name="Shang C."/>
            <person name="Ma Y."/>
            <person name="Wu B."/>
            <person name="Wang M."/>
            <person name="Gao L."/>
            <person name="Sun D."/>
            <person name="Zhang P."/>
            <person name="Guo F."/>
            <person name="Wang W."/>
            <person name="Li Y."/>
            <person name="Wang J."/>
            <person name="Varshney R.K."/>
            <person name="Wang J."/>
            <person name="Ling H.Q."/>
            <person name="Wan P."/>
        </authorList>
    </citation>
    <scope>NUCLEOTIDE SEQUENCE</scope>
    <source>
        <strain evidence="3">cv. Jingnong 6</strain>
    </source>
</reference>